<dbReference type="RefSeq" id="WP_096432437.1">
    <property type="nucleotide sequence ID" value="NZ_NTJD01000004.1"/>
</dbReference>
<accession>A0A2A4CR58</accession>
<gene>
    <name evidence="2" type="ORF">CLN94_06660</name>
</gene>
<feature type="signal peptide" evidence="1">
    <location>
        <begin position="1"/>
        <end position="22"/>
    </location>
</feature>
<keyword evidence="1" id="KW-0732">Signal</keyword>
<comment type="caution">
    <text evidence="2">The sequence shown here is derived from an EMBL/GenBank/DDBJ whole genome shotgun (WGS) entry which is preliminary data.</text>
</comment>
<feature type="chain" id="PRO_5012788326" evidence="1">
    <location>
        <begin position="23"/>
        <end position="234"/>
    </location>
</feature>
<protein>
    <submittedName>
        <fullName evidence="2">Uncharacterized protein</fullName>
    </submittedName>
</protein>
<sequence length="234" mass="26693">MVRKLLAAALLALIATTAPVFSAQTDVEALIKGQVGQVLRFRIARRWSETGDTPKLNSALPNLNATYRLMLRLNEEGWVRNSVNDHPDWVKTQAEERAKAAARAERCKGAMICLEENNITIGGPKPNRLLIYFTPRVRTETEIGYARQPKFDDLTPDEIFYKFPPIADLAILQLLRSEKPECDWESDVRLWFDERDALIDQIHFLTQKDGIDIHQCIQIGREGPVVKSFTYTLQ</sequence>
<organism evidence="2 3">
    <name type="scientific">Pseudothioclava arenosa</name>
    <dbReference type="NCBI Taxonomy" id="1795308"/>
    <lineage>
        <taxon>Bacteria</taxon>
        <taxon>Pseudomonadati</taxon>
        <taxon>Pseudomonadota</taxon>
        <taxon>Alphaproteobacteria</taxon>
        <taxon>Rhodobacterales</taxon>
        <taxon>Paracoccaceae</taxon>
        <taxon>Pseudothioclava</taxon>
    </lineage>
</organism>
<name>A0A2A4CR58_9RHOB</name>
<dbReference type="Proteomes" id="UP000243507">
    <property type="component" value="Unassembled WGS sequence"/>
</dbReference>
<evidence type="ECO:0000313" key="2">
    <source>
        <dbReference type="EMBL" id="PCD76778.1"/>
    </source>
</evidence>
<proteinExistence type="predicted"/>
<dbReference type="EMBL" id="NTJD01000004">
    <property type="protein sequence ID" value="PCD76778.1"/>
    <property type="molecule type" value="Genomic_DNA"/>
</dbReference>
<evidence type="ECO:0000313" key="3">
    <source>
        <dbReference type="Proteomes" id="UP000243507"/>
    </source>
</evidence>
<evidence type="ECO:0000256" key="1">
    <source>
        <dbReference type="SAM" id="SignalP"/>
    </source>
</evidence>
<keyword evidence="3" id="KW-1185">Reference proteome</keyword>
<reference evidence="2 3" key="1">
    <citation type="submission" date="2017-09" db="EMBL/GenBank/DDBJ databases">
        <title>A multilocus sequence analysis scheme for characterization of bacteria in the genus Thioclava.</title>
        <authorList>
            <person name="Liu Y."/>
            <person name="Shao Z."/>
        </authorList>
    </citation>
    <scope>NUCLEOTIDE SEQUENCE [LARGE SCALE GENOMIC DNA]</scope>
    <source>
        <strain evidence="2 3">CAU 1312</strain>
    </source>
</reference>
<dbReference type="AlphaFoldDB" id="A0A2A4CR58"/>